<feature type="transmembrane region" description="Helical" evidence="1">
    <location>
        <begin position="45"/>
        <end position="69"/>
    </location>
</feature>
<dbReference type="EMBL" id="JAAXPR010000039">
    <property type="protein sequence ID" value="NKZ21423.1"/>
    <property type="molecule type" value="Genomic_DNA"/>
</dbReference>
<dbReference type="AlphaFoldDB" id="A0A7X6S1M6"/>
<keyword evidence="1" id="KW-0812">Transmembrane</keyword>
<gene>
    <name evidence="2" type="ORF">HF992_11500</name>
</gene>
<reference evidence="2 3" key="1">
    <citation type="submission" date="2020-04" db="EMBL/GenBank/DDBJ databases">
        <title>MicrobeNet Type strains.</title>
        <authorList>
            <person name="Nicholson A.C."/>
        </authorList>
    </citation>
    <scope>NUCLEOTIDE SEQUENCE [LARGE SCALE GENOMIC DNA]</scope>
    <source>
        <strain evidence="2 3">CCUG 69612</strain>
    </source>
</reference>
<organism evidence="2 3">
    <name type="scientific">Streptococcus ovuberis</name>
    <dbReference type="NCBI Taxonomy" id="1936207"/>
    <lineage>
        <taxon>Bacteria</taxon>
        <taxon>Bacillati</taxon>
        <taxon>Bacillota</taxon>
        <taxon>Bacilli</taxon>
        <taxon>Lactobacillales</taxon>
        <taxon>Streptococcaceae</taxon>
        <taxon>Streptococcus</taxon>
    </lineage>
</organism>
<keyword evidence="1" id="KW-0472">Membrane</keyword>
<name>A0A7X6S1M6_9STRE</name>
<evidence type="ECO:0000313" key="3">
    <source>
        <dbReference type="Proteomes" id="UP000522720"/>
    </source>
</evidence>
<keyword evidence="3" id="KW-1185">Reference proteome</keyword>
<evidence type="ECO:0000313" key="2">
    <source>
        <dbReference type="EMBL" id="NKZ21423.1"/>
    </source>
</evidence>
<evidence type="ECO:0000256" key="1">
    <source>
        <dbReference type="SAM" id="Phobius"/>
    </source>
</evidence>
<dbReference type="Proteomes" id="UP000522720">
    <property type="component" value="Unassembled WGS sequence"/>
</dbReference>
<comment type="caution">
    <text evidence="2">The sequence shown here is derived from an EMBL/GenBank/DDBJ whole genome shotgun (WGS) entry which is preliminary data.</text>
</comment>
<accession>A0A7X6S1M6</accession>
<dbReference type="RefSeq" id="WP_168550135.1">
    <property type="nucleotide sequence ID" value="NZ_JAAXPR010000039.1"/>
</dbReference>
<sequence>MIQGLIDVCINILQWIIGLFPKVTFFSSISESVAGIYDYLYNASAIIPVSDFFICIGLISGFYVTLFAVKVINWVVHRIPFIN</sequence>
<protein>
    <submittedName>
        <fullName evidence="2">Uncharacterized protein</fullName>
    </submittedName>
</protein>
<keyword evidence="1" id="KW-1133">Transmembrane helix</keyword>
<proteinExistence type="predicted"/>